<dbReference type="Gene3D" id="3.20.20.70">
    <property type="entry name" value="Aldolase class I"/>
    <property type="match status" value="1"/>
</dbReference>
<evidence type="ECO:0000256" key="1">
    <source>
        <dbReference type="ARBA" id="ARBA00001966"/>
    </source>
</evidence>
<dbReference type="PROSITE" id="PS51918">
    <property type="entry name" value="RADICAL_SAM"/>
    <property type="match status" value="1"/>
</dbReference>
<dbReference type="InterPro" id="IPR013785">
    <property type="entry name" value="Aldolase_TIM"/>
</dbReference>
<dbReference type="CDD" id="cd01335">
    <property type="entry name" value="Radical_SAM"/>
    <property type="match status" value="1"/>
</dbReference>
<accession>A0ABT2W7H9</accession>
<evidence type="ECO:0000256" key="3">
    <source>
        <dbReference type="ARBA" id="ARBA00022691"/>
    </source>
</evidence>
<dbReference type="SFLD" id="SFLDG01067">
    <property type="entry name" value="SPASM/twitch_domain_containing"/>
    <property type="match status" value="1"/>
</dbReference>
<dbReference type="SFLD" id="SFLDG01386">
    <property type="entry name" value="main_SPASM_domain-containing"/>
    <property type="match status" value="1"/>
</dbReference>
<evidence type="ECO:0000256" key="6">
    <source>
        <dbReference type="ARBA" id="ARBA00023014"/>
    </source>
</evidence>
<dbReference type="EMBL" id="JAOTEM010000003">
    <property type="protein sequence ID" value="MCU7618163.1"/>
    <property type="molecule type" value="Genomic_DNA"/>
</dbReference>
<comment type="cofactor">
    <cofactor evidence="1">
        <name>[4Fe-4S] cluster</name>
        <dbReference type="ChEBI" id="CHEBI:49883"/>
    </cofactor>
</comment>
<dbReference type="Proteomes" id="UP001208649">
    <property type="component" value="Unassembled WGS sequence"/>
</dbReference>
<dbReference type="InterPro" id="IPR023867">
    <property type="entry name" value="Sulphatase_maturase_rSAM"/>
</dbReference>
<gene>
    <name evidence="8" type="ORF">NZ698_13220</name>
</gene>
<proteinExistence type="predicted"/>
<dbReference type="InterPro" id="IPR058240">
    <property type="entry name" value="rSAM_sf"/>
</dbReference>
<evidence type="ECO:0000256" key="4">
    <source>
        <dbReference type="ARBA" id="ARBA00022723"/>
    </source>
</evidence>
<evidence type="ECO:0000256" key="2">
    <source>
        <dbReference type="ARBA" id="ARBA00022485"/>
    </source>
</evidence>
<evidence type="ECO:0000313" key="9">
    <source>
        <dbReference type="Proteomes" id="UP001208649"/>
    </source>
</evidence>
<keyword evidence="3" id="KW-0949">S-adenosyl-L-methionine</keyword>
<dbReference type="SFLD" id="SFLDS00029">
    <property type="entry name" value="Radical_SAM"/>
    <property type="match status" value="1"/>
</dbReference>
<feature type="domain" description="Radical SAM core" evidence="7">
    <location>
        <begin position="1"/>
        <end position="248"/>
    </location>
</feature>
<keyword evidence="6" id="KW-0411">Iron-sulfur</keyword>
<dbReference type="InterPro" id="IPR007197">
    <property type="entry name" value="rSAM"/>
</dbReference>
<dbReference type="PROSITE" id="PS01305">
    <property type="entry name" value="MOAA_NIFB_PQQE"/>
    <property type="match status" value="1"/>
</dbReference>
<keyword evidence="5" id="KW-0408">Iron</keyword>
<evidence type="ECO:0000259" key="7">
    <source>
        <dbReference type="PROSITE" id="PS51918"/>
    </source>
</evidence>
<dbReference type="SFLD" id="SFLDG01072">
    <property type="entry name" value="dehydrogenase_like"/>
    <property type="match status" value="1"/>
</dbReference>
<keyword evidence="9" id="KW-1185">Reference proteome</keyword>
<protein>
    <submittedName>
        <fullName evidence="8">Radical SAM protein</fullName>
    </submittedName>
</protein>
<reference evidence="9" key="1">
    <citation type="submission" date="2023-07" db="EMBL/GenBank/DDBJ databases">
        <title>Chryseobacterium sp. strain PBS4-4 Genome sequencing and assembly.</title>
        <authorList>
            <person name="Jung Y."/>
        </authorList>
    </citation>
    <scope>NUCLEOTIDE SEQUENCE [LARGE SCALE GENOMIC DNA]</scope>
    <source>
        <strain evidence="9">PBS4-4</strain>
    </source>
</reference>
<evidence type="ECO:0000313" key="8">
    <source>
        <dbReference type="EMBL" id="MCU7618163.1"/>
    </source>
</evidence>
<name>A0ABT2W7H9_9FLAO</name>
<sequence>MKINTIVLKVASRCNLNCSYCYVYNKGDETYKNKPKIFSIELNHILLKRILDYMNKYNINLYTIVFHGGEPLLAGIEYYKDFIRTYEEFFFATGKTINFVMQTNGTLLDKEFTQALFELDISIGISMDTTEATNSRYRVYHNNKSSYNEIKNGIDLCNEIIGNAGILSVINVEDTPIDTYSHLRSLNVNYANLLFPDENHDTILLNDTRGKIGKWLTEMFDLWFFDKDNDKPEIPLFSTLIKLILAIPDGNDIMGKGFGGTMIIETNGDIETNDTLRVCKSGITKSDYNIKNDALDSIKNIPLAELYYFAHHRLSQTCKDCILEDICAGGYLINRYSNKNGFNNESVYCQDIVKLVCHVQNIIAKETDRDLNLQPINVDEVLEDIENNKKTYNENKYLESF</sequence>
<dbReference type="RefSeq" id="WP_263003637.1">
    <property type="nucleotide sequence ID" value="NZ_JAOTEM010000003.1"/>
</dbReference>
<keyword evidence="4" id="KW-0479">Metal-binding</keyword>
<dbReference type="Pfam" id="PF04055">
    <property type="entry name" value="Radical_SAM"/>
    <property type="match status" value="1"/>
</dbReference>
<dbReference type="InterPro" id="IPR000385">
    <property type="entry name" value="MoaA_NifB_PqqE_Fe-S-bd_CS"/>
</dbReference>
<comment type="caution">
    <text evidence="8">The sequence shown here is derived from an EMBL/GenBank/DDBJ whole genome shotgun (WGS) entry which is preliminary data.</text>
</comment>
<keyword evidence="2" id="KW-0004">4Fe-4S</keyword>
<dbReference type="PANTHER" id="PTHR43273">
    <property type="entry name" value="ANAEROBIC SULFATASE-MATURATING ENZYME HOMOLOG ASLB-RELATED"/>
    <property type="match status" value="1"/>
</dbReference>
<dbReference type="PANTHER" id="PTHR43273:SF8">
    <property type="entry name" value="RADICAL SAM DOMAIN PROTEIN"/>
    <property type="match status" value="1"/>
</dbReference>
<dbReference type="SUPFAM" id="SSF102114">
    <property type="entry name" value="Radical SAM enzymes"/>
    <property type="match status" value="1"/>
</dbReference>
<evidence type="ECO:0000256" key="5">
    <source>
        <dbReference type="ARBA" id="ARBA00023004"/>
    </source>
</evidence>
<organism evidence="8 9">
    <name type="scientific">Chryseobacterium edaphi</name>
    <dbReference type="NCBI Taxonomy" id="2976532"/>
    <lineage>
        <taxon>Bacteria</taxon>
        <taxon>Pseudomonadati</taxon>
        <taxon>Bacteroidota</taxon>
        <taxon>Flavobacteriia</taxon>
        <taxon>Flavobacteriales</taxon>
        <taxon>Weeksellaceae</taxon>
        <taxon>Chryseobacterium group</taxon>
        <taxon>Chryseobacterium</taxon>
    </lineage>
</organism>